<dbReference type="GO" id="GO:0005990">
    <property type="term" value="P:lactose catabolic process"/>
    <property type="evidence" value="ECO:0007669"/>
    <property type="project" value="TreeGrafter"/>
</dbReference>
<dbReference type="Gene3D" id="2.70.98.10">
    <property type="match status" value="1"/>
</dbReference>
<evidence type="ECO:0000256" key="1">
    <source>
        <dbReference type="ARBA" id="ARBA00001412"/>
    </source>
</evidence>
<comment type="similarity">
    <text evidence="3 10">Belongs to the glycosyl hydrolase 2 family.</text>
</comment>
<dbReference type="InterPro" id="IPR008979">
    <property type="entry name" value="Galactose-bd-like_sf"/>
</dbReference>
<dbReference type="InterPro" id="IPR006101">
    <property type="entry name" value="Glyco_hydro_2"/>
</dbReference>
<keyword evidence="14" id="KW-1185">Reference proteome</keyword>
<dbReference type="PROSITE" id="PS00719">
    <property type="entry name" value="GLYCOSYL_HYDROL_F2_1"/>
    <property type="match status" value="1"/>
</dbReference>
<evidence type="ECO:0000256" key="6">
    <source>
        <dbReference type="ARBA" id="ARBA00022801"/>
    </source>
</evidence>
<feature type="chain" id="PRO_5013276744" description="Beta-galactosidase" evidence="11">
    <location>
        <begin position="23"/>
        <end position="1086"/>
    </location>
</feature>
<dbReference type="OrthoDB" id="9801077at2"/>
<evidence type="ECO:0000256" key="5">
    <source>
        <dbReference type="ARBA" id="ARBA00012756"/>
    </source>
</evidence>
<evidence type="ECO:0000256" key="11">
    <source>
        <dbReference type="SAM" id="SignalP"/>
    </source>
</evidence>
<dbReference type="Pfam" id="PF02837">
    <property type="entry name" value="Glyco_hydro_2_N"/>
    <property type="match status" value="1"/>
</dbReference>
<dbReference type="KEGG" id="mbas:ALGA_0415"/>
<feature type="signal peptide" evidence="11">
    <location>
        <begin position="1"/>
        <end position="22"/>
    </location>
</feature>
<dbReference type="Pfam" id="PF02929">
    <property type="entry name" value="Bgal_small_N"/>
    <property type="match status" value="1"/>
</dbReference>
<dbReference type="PANTHER" id="PTHR46323:SF2">
    <property type="entry name" value="BETA-GALACTOSIDASE"/>
    <property type="match status" value="1"/>
</dbReference>
<keyword evidence="7" id="KW-0106">Calcium</keyword>
<dbReference type="PROSITE" id="PS00608">
    <property type="entry name" value="GLYCOSYL_HYDROL_F2_2"/>
    <property type="match status" value="1"/>
</dbReference>
<reference evidence="14" key="2">
    <citation type="journal article" date="2020" name="Antonie Van Leeuwenhoek">
        <title>Labilibaculum antarcticum sp. nov., a novel facultative anaerobic, psychrotorelant bacterium isolated from marine sediment of Antarctica.</title>
        <authorList>
            <person name="Watanabe M."/>
            <person name="Kojima H."/>
            <person name="Fukui M."/>
        </authorList>
    </citation>
    <scope>NUCLEOTIDE SEQUENCE [LARGE SCALE GENOMIC DNA]</scope>
    <source>
        <strain evidence="14">SPP2</strain>
    </source>
</reference>
<dbReference type="Proteomes" id="UP000218267">
    <property type="component" value="Chromosome"/>
</dbReference>
<reference evidence="13 14" key="1">
    <citation type="journal article" date="2018" name="Mar. Genomics">
        <title>Complete genome sequence of Marinifilaceae bacterium strain SPP2, isolated from the Antarctic marine sediment.</title>
        <authorList>
            <person name="Watanabe M."/>
            <person name="Kojima H."/>
            <person name="Fukui M."/>
        </authorList>
    </citation>
    <scope>NUCLEOTIDE SEQUENCE [LARGE SCALE GENOMIC DNA]</scope>
    <source>
        <strain evidence="13 14">SPP2</strain>
    </source>
</reference>
<dbReference type="SUPFAM" id="SSF74650">
    <property type="entry name" value="Galactose mutarotase-like"/>
    <property type="match status" value="1"/>
</dbReference>
<evidence type="ECO:0000313" key="13">
    <source>
        <dbReference type="EMBL" id="BAX78809.1"/>
    </source>
</evidence>
<feature type="domain" description="Beta galactosidase small chain/" evidence="12">
    <location>
        <begin position="770"/>
        <end position="1067"/>
    </location>
</feature>
<proteinExistence type="inferred from homology"/>
<dbReference type="InterPro" id="IPR023230">
    <property type="entry name" value="Glyco_hydro_2_CS"/>
</dbReference>
<comment type="catalytic activity">
    <reaction evidence="1 10">
        <text>Hydrolysis of terminal non-reducing beta-D-galactose residues in beta-D-galactosides.</text>
        <dbReference type="EC" id="3.2.1.23"/>
    </reaction>
</comment>
<comment type="cofactor">
    <cofactor evidence="2">
        <name>Ca(2+)</name>
        <dbReference type="ChEBI" id="CHEBI:29108"/>
    </cofactor>
</comment>
<dbReference type="SUPFAM" id="SSF49303">
    <property type="entry name" value="beta-Galactosidase/glucuronidase domain"/>
    <property type="match status" value="2"/>
</dbReference>
<dbReference type="InterPro" id="IPR023232">
    <property type="entry name" value="Glyco_hydro_2_AS"/>
</dbReference>
<dbReference type="InterPro" id="IPR006102">
    <property type="entry name" value="Ig-like_GH2"/>
</dbReference>
<dbReference type="EC" id="3.2.1.23" evidence="5 10"/>
<evidence type="ECO:0000256" key="2">
    <source>
        <dbReference type="ARBA" id="ARBA00001913"/>
    </source>
</evidence>
<organism evidence="13 14">
    <name type="scientific">Labilibaculum antarcticum</name>
    <dbReference type="NCBI Taxonomy" id="1717717"/>
    <lineage>
        <taxon>Bacteria</taxon>
        <taxon>Pseudomonadati</taxon>
        <taxon>Bacteroidota</taxon>
        <taxon>Bacteroidia</taxon>
        <taxon>Marinilabiliales</taxon>
        <taxon>Marinifilaceae</taxon>
        <taxon>Labilibaculum</taxon>
    </lineage>
</organism>
<dbReference type="InterPro" id="IPR032312">
    <property type="entry name" value="LacZ_4"/>
</dbReference>
<evidence type="ECO:0000313" key="14">
    <source>
        <dbReference type="Proteomes" id="UP000218267"/>
    </source>
</evidence>
<dbReference type="InterPro" id="IPR004199">
    <property type="entry name" value="B-gal_small/dom_5"/>
</dbReference>
<dbReference type="AlphaFoldDB" id="A0A1Y1CEL8"/>
<dbReference type="Gene3D" id="2.60.120.260">
    <property type="entry name" value="Galactose-binding domain-like"/>
    <property type="match status" value="1"/>
</dbReference>
<dbReference type="Pfam" id="PF00703">
    <property type="entry name" value="Glyco_hydro_2"/>
    <property type="match status" value="1"/>
</dbReference>
<name>A0A1Y1CEL8_9BACT</name>
<evidence type="ECO:0000256" key="9">
    <source>
        <dbReference type="ARBA" id="ARBA00032230"/>
    </source>
</evidence>
<sequence>MNTKKISLLFCLAILVFSGLRAQQHDWENEQVIGINKELGHSTYVPYATISQALSDYAEDSPYYECLNGTWKFNWSKSPDLRPLSFYKSDFDVSYWDDIDVPSNWQTKGYGKPIYTNAKYPFGKNPPYVMGEKVPDTWTHSKLPNPVGSYRRTFEIPDSWDGKKIYLHFAGVQSAMYVWVNGEKVGYTQGSMTPAEFDITPYIKKGENMIAAEVYRWSDGSYLEDQDFFRLSGIFRDVFVFAVPELHIRDFFVQSELSSDFLSAVLKTNLSFSNDKYRGAASIEAYLLKDGETYNGEKPVFVKNISKRESAKKDFNLNIETNIEHPKLWSAEIPNLYTVVFVLKDALGNTTEVLGTPFGFRKIEIKDSQLWVNGKSVKLKGVNRHEIDPVNGRALSYDLMLRDIRLFKRFNINTVRTSHYPDNTWFYKLCDRYGIYMIDEANLETHGFGYGKESLAHDAKWQKAHVDRNVSMVERDKNHPAVIIWSMGNEAGHGVNFEACRKAIKAIDSIRPIHYSIYNKVADIESKMYPSVEWLDNTGKKESPKPFIMCEYAHAMGNAVGNLQEYWDVIAKHKRLIGGCIWDWVDQGLNKEISGKPGEYFFAYGGDFGDRPTDWNFCVNGLTTPDRSITPKMEEVKKVYQYITVSPEDIVNGKIEIKNNYQFINLNKFDASWEMSCNGKVIDAGSLASVNLKPGDSKELVIPFTEPQLQPGGEYFLKVLFKLKKDELWAKRGYLLAWNQMAVPFDVPEVKSEQDIPGGIQYEEKGDRIEVLGKYFTLCFNKKVGTITDLSYWGTDIFKTNEEAVYGGKRIEDQRHTIWQDTITSEKVAGPMLNIFRAPTDNDRKISQNWRKAGMDDMHPEVKSVTVSKDDGDVNIKTFIVSKSSEGYIVRQHTSYKIYGNGFIDVNTEFDPDTLDYSLAKLGFIMRMPKGFEKVNYYGAGPHENYRDRLHSASIGQYKTTVNDMFVPYLRTQECGNRSNVRWFTITNYNGIGMMIKGDPMVNFSALHYTPEDLDRANHPYELKKRQETIVSVDLEHLGLGGGSCGPGPLDCYQLKTHKAVFSFSIRPYSDIMGTFSQVAIKKVGE</sequence>
<dbReference type="InterPro" id="IPR050347">
    <property type="entry name" value="Bact_Beta-galactosidase"/>
</dbReference>
<dbReference type="InterPro" id="IPR011013">
    <property type="entry name" value="Gal_mutarotase_sf_dom"/>
</dbReference>
<dbReference type="InterPro" id="IPR014718">
    <property type="entry name" value="GH-type_carb-bd"/>
</dbReference>
<dbReference type="GO" id="GO:0030246">
    <property type="term" value="F:carbohydrate binding"/>
    <property type="evidence" value="ECO:0007669"/>
    <property type="project" value="InterPro"/>
</dbReference>
<dbReference type="InterPro" id="IPR036156">
    <property type="entry name" value="Beta-gal/glucu_dom_sf"/>
</dbReference>
<dbReference type="SUPFAM" id="SSF51445">
    <property type="entry name" value="(Trans)glycosidases"/>
    <property type="match status" value="1"/>
</dbReference>
<keyword evidence="11" id="KW-0732">Signal</keyword>
<evidence type="ECO:0000256" key="7">
    <source>
        <dbReference type="ARBA" id="ARBA00022837"/>
    </source>
</evidence>
<dbReference type="EMBL" id="AP018042">
    <property type="protein sequence ID" value="BAX78809.1"/>
    <property type="molecule type" value="Genomic_DNA"/>
</dbReference>
<dbReference type="InterPro" id="IPR006104">
    <property type="entry name" value="Glyco_hydro_2_N"/>
</dbReference>
<dbReference type="Gene3D" id="2.60.40.10">
    <property type="entry name" value="Immunoglobulins"/>
    <property type="match status" value="2"/>
</dbReference>
<dbReference type="RefSeq" id="WP_096427724.1">
    <property type="nucleotide sequence ID" value="NZ_AP018042.1"/>
</dbReference>
<dbReference type="Pfam" id="PF16353">
    <property type="entry name" value="LacZ_4"/>
    <property type="match status" value="1"/>
</dbReference>
<dbReference type="Pfam" id="PF02836">
    <property type="entry name" value="Glyco_hydro_2_C"/>
    <property type="match status" value="1"/>
</dbReference>
<dbReference type="GO" id="GO:0009341">
    <property type="term" value="C:beta-galactosidase complex"/>
    <property type="evidence" value="ECO:0007669"/>
    <property type="project" value="InterPro"/>
</dbReference>
<dbReference type="Gene3D" id="3.20.20.80">
    <property type="entry name" value="Glycosidases"/>
    <property type="match status" value="1"/>
</dbReference>
<evidence type="ECO:0000256" key="3">
    <source>
        <dbReference type="ARBA" id="ARBA00007401"/>
    </source>
</evidence>
<dbReference type="SUPFAM" id="SSF49785">
    <property type="entry name" value="Galactose-binding domain-like"/>
    <property type="match status" value="1"/>
</dbReference>
<keyword evidence="6 10" id="KW-0378">Hydrolase</keyword>
<dbReference type="GO" id="GO:0004565">
    <property type="term" value="F:beta-galactosidase activity"/>
    <property type="evidence" value="ECO:0007669"/>
    <property type="project" value="UniProtKB-EC"/>
</dbReference>
<accession>A0A1Y1CEL8</accession>
<evidence type="ECO:0000256" key="8">
    <source>
        <dbReference type="ARBA" id="ARBA00023295"/>
    </source>
</evidence>
<evidence type="ECO:0000256" key="10">
    <source>
        <dbReference type="RuleBase" id="RU361154"/>
    </source>
</evidence>
<evidence type="ECO:0000256" key="4">
    <source>
        <dbReference type="ARBA" id="ARBA00011245"/>
    </source>
</evidence>
<dbReference type="InterPro" id="IPR017853">
    <property type="entry name" value="GH"/>
</dbReference>
<comment type="subunit">
    <text evidence="4">Monomer.</text>
</comment>
<gene>
    <name evidence="13" type="ORF">ALGA_0415</name>
</gene>
<protein>
    <recommendedName>
        <fullName evidence="5 10">Beta-galactosidase</fullName>
        <ecNumber evidence="5 10">3.2.1.23</ecNumber>
    </recommendedName>
    <alternativeName>
        <fullName evidence="9 10">Lactase</fullName>
    </alternativeName>
</protein>
<dbReference type="PANTHER" id="PTHR46323">
    <property type="entry name" value="BETA-GALACTOSIDASE"/>
    <property type="match status" value="1"/>
</dbReference>
<dbReference type="SMART" id="SM01038">
    <property type="entry name" value="Bgal_small_N"/>
    <property type="match status" value="1"/>
</dbReference>
<keyword evidence="8 10" id="KW-0326">Glycosidase</keyword>
<dbReference type="InterPro" id="IPR006103">
    <property type="entry name" value="Glyco_hydro_2_cat"/>
</dbReference>
<dbReference type="PRINTS" id="PR00132">
    <property type="entry name" value="GLHYDRLASE2"/>
</dbReference>
<evidence type="ECO:0000259" key="12">
    <source>
        <dbReference type="SMART" id="SM01038"/>
    </source>
</evidence>
<dbReference type="InterPro" id="IPR013783">
    <property type="entry name" value="Ig-like_fold"/>
</dbReference>